<dbReference type="InterPro" id="IPR036259">
    <property type="entry name" value="MFS_trans_sf"/>
</dbReference>
<dbReference type="AlphaFoldDB" id="A0A5C0B986"/>
<evidence type="ECO:0000313" key="9">
    <source>
        <dbReference type="Proteomes" id="UP000325161"/>
    </source>
</evidence>
<dbReference type="PROSITE" id="PS50850">
    <property type="entry name" value="MFS"/>
    <property type="match status" value="1"/>
</dbReference>
<dbReference type="InterPro" id="IPR020846">
    <property type="entry name" value="MFS_dom"/>
</dbReference>
<feature type="transmembrane region" description="Helical" evidence="6">
    <location>
        <begin position="35"/>
        <end position="56"/>
    </location>
</feature>
<feature type="transmembrane region" description="Helical" evidence="6">
    <location>
        <begin position="88"/>
        <end position="110"/>
    </location>
</feature>
<dbReference type="PANTHER" id="PTHR43124">
    <property type="entry name" value="PURINE EFFLUX PUMP PBUE"/>
    <property type="match status" value="1"/>
</dbReference>
<dbReference type="GO" id="GO:0005886">
    <property type="term" value="C:plasma membrane"/>
    <property type="evidence" value="ECO:0007669"/>
    <property type="project" value="UniProtKB-SubCell"/>
</dbReference>
<dbReference type="OrthoDB" id="9812189at2"/>
<feature type="domain" description="Major facilitator superfamily (MFS) profile" evidence="7">
    <location>
        <begin position="1"/>
        <end position="376"/>
    </location>
</feature>
<feature type="transmembrane region" description="Helical" evidence="6">
    <location>
        <begin position="260"/>
        <end position="283"/>
    </location>
</feature>
<evidence type="ECO:0000313" key="8">
    <source>
        <dbReference type="EMBL" id="QEI09497.1"/>
    </source>
</evidence>
<dbReference type="SUPFAM" id="SSF103473">
    <property type="entry name" value="MFS general substrate transporter"/>
    <property type="match status" value="1"/>
</dbReference>
<feature type="transmembrane region" description="Helical" evidence="6">
    <location>
        <begin position="194"/>
        <end position="215"/>
    </location>
</feature>
<evidence type="ECO:0000256" key="1">
    <source>
        <dbReference type="ARBA" id="ARBA00004651"/>
    </source>
</evidence>
<feature type="transmembrane region" description="Helical" evidence="6">
    <location>
        <begin position="227"/>
        <end position="248"/>
    </location>
</feature>
<dbReference type="InterPro" id="IPR050189">
    <property type="entry name" value="MFS_Efflux_Transporters"/>
</dbReference>
<dbReference type="CDD" id="cd17324">
    <property type="entry name" value="MFS_NepI_like"/>
    <property type="match status" value="1"/>
</dbReference>
<feature type="transmembrane region" description="Helical" evidence="6">
    <location>
        <begin position="122"/>
        <end position="141"/>
    </location>
</feature>
<dbReference type="PANTHER" id="PTHR43124:SF5">
    <property type="entry name" value="PURINE RIBONUCLEOSIDE EFFLUX PUMP NEPI"/>
    <property type="match status" value="1"/>
</dbReference>
<evidence type="ECO:0000256" key="3">
    <source>
        <dbReference type="ARBA" id="ARBA00022692"/>
    </source>
</evidence>
<sequence>MAFCVAMLIASEFMPVSLLTPIANDLHATQGMAGQAISISGLFAVLASLFIAPISGRFDRRHVLMSMTVLLLVSLVLIALAPNFTMLMVARAFLGVAVGGFWSLSTATVLRLVPEDQVPKALGMIFMGNAIATAFAAPVGAYLGGVLGWRVVFGGLVPLVLINLIWQAKSLPSMPPRATIPMSRLFGLLKRRNVAIGMAAVMLTFAGAFSAFTYFRPFLESETGVNADMLSVLLLSLGLAGFVGTHFASTMLHRNHLYSLLRWLPLALAAVTLGLMELGHVFWGAAVMMFSWGALNAAIPVCWSTWLAREIQDEPESGGGLMVASIQLAIMFGGAFGGQLLDQITVAAPLAGGAGLLVLSALLIGNGARLRAPAQG</sequence>
<dbReference type="InterPro" id="IPR011701">
    <property type="entry name" value="MFS"/>
</dbReference>
<keyword evidence="3 6" id="KW-0812">Transmembrane</keyword>
<evidence type="ECO:0000259" key="7">
    <source>
        <dbReference type="PROSITE" id="PS50850"/>
    </source>
</evidence>
<keyword evidence="2" id="KW-1003">Cell membrane</keyword>
<feature type="transmembrane region" description="Helical" evidence="6">
    <location>
        <begin position="147"/>
        <end position="166"/>
    </location>
</feature>
<organism evidence="8 9">
    <name type="scientific">Pigmentiphaga aceris</name>
    <dbReference type="NCBI Taxonomy" id="1940612"/>
    <lineage>
        <taxon>Bacteria</taxon>
        <taxon>Pseudomonadati</taxon>
        <taxon>Pseudomonadota</taxon>
        <taxon>Betaproteobacteria</taxon>
        <taxon>Burkholderiales</taxon>
        <taxon>Alcaligenaceae</taxon>
        <taxon>Pigmentiphaga</taxon>
    </lineage>
</organism>
<feature type="transmembrane region" description="Helical" evidence="6">
    <location>
        <begin position="63"/>
        <end position="82"/>
    </location>
</feature>
<keyword evidence="5 6" id="KW-0472">Membrane</keyword>
<feature type="transmembrane region" description="Helical" evidence="6">
    <location>
        <begin position="289"/>
        <end position="308"/>
    </location>
</feature>
<protein>
    <submittedName>
        <fullName evidence="8">MFS transporter</fullName>
    </submittedName>
</protein>
<proteinExistence type="predicted"/>
<dbReference type="Proteomes" id="UP000325161">
    <property type="component" value="Chromosome"/>
</dbReference>
<evidence type="ECO:0000256" key="5">
    <source>
        <dbReference type="ARBA" id="ARBA00023136"/>
    </source>
</evidence>
<reference evidence="8 9" key="1">
    <citation type="submission" date="2019-08" db="EMBL/GenBank/DDBJ databases">
        <title>Amphibian skin-associated Pigmentiphaga: genome sequence and occurrence across geography and hosts.</title>
        <authorList>
            <person name="Bletz M.C."/>
            <person name="Bunk B."/>
            <person name="Sproeer C."/>
            <person name="Biwer P."/>
            <person name="Reiter S."/>
            <person name="Rabemananjara F.C.E."/>
            <person name="Schulz S."/>
            <person name="Overmann J."/>
            <person name="Vences M."/>
        </authorList>
    </citation>
    <scope>NUCLEOTIDE SEQUENCE [LARGE SCALE GENOMIC DNA]</scope>
    <source>
        <strain evidence="8 9">Mada1488</strain>
    </source>
</reference>
<dbReference type="GO" id="GO:0022857">
    <property type="term" value="F:transmembrane transporter activity"/>
    <property type="evidence" value="ECO:0007669"/>
    <property type="project" value="InterPro"/>
</dbReference>
<keyword evidence="4 6" id="KW-1133">Transmembrane helix</keyword>
<feature type="transmembrane region" description="Helical" evidence="6">
    <location>
        <begin position="346"/>
        <end position="365"/>
    </location>
</feature>
<comment type="subcellular location">
    <subcellularLocation>
        <location evidence="1">Cell membrane</location>
        <topology evidence="1">Multi-pass membrane protein</topology>
    </subcellularLocation>
</comment>
<dbReference type="EMBL" id="CP043046">
    <property type="protein sequence ID" value="QEI09497.1"/>
    <property type="molecule type" value="Genomic_DNA"/>
</dbReference>
<keyword evidence="9" id="KW-1185">Reference proteome</keyword>
<evidence type="ECO:0000256" key="6">
    <source>
        <dbReference type="SAM" id="Phobius"/>
    </source>
</evidence>
<name>A0A5C0B986_9BURK</name>
<dbReference type="Gene3D" id="1.20.1250.20">
    <property type="entry name" value="MFS general substrate transporter like domains"/>
    <property type="match status" value="1"/>
</dbReference>
<evidence type="ECO:0000256" key="4">
    <source>
        <dbReference type="ARBA" id="ARBA00022989"/>
    </source>
</evidence>
<feature type="transmembrane region" description="Helical" evidence="6">
    <location>
        <begin position="320"/>
        <end position="340"/>
    </location>
</feature>
<dbReference type="Pfam" id="PF07690">
    <property type="entry name" value="MFS_1"/>
    <property type="match status" value="1"/>
</dbReference>
<dbReference type="KEGG" id="pacr:FXN63_22170"/>
<gene>
    <name evidence="8" type="ORF">FXN63_22170</name>
</gene>
<accession>A0A5C0B986</accession>
<evidence type="ECO:0000256" key="2">
    <source>
        <dbReference type="ARBA" id="ARBA00022475"/>
    </source>
</evidence>